<dbReference type="RefSeq" id="WP_160618284.1">
    <property type="nucleotide sequence ID" value="NZ_CP047652.1"/>
</dbReference>
<proteinExistence type="predicted"/>
<keyword evidence="2" id="KW-1185">Reference proteome</keyword>
<organism evidence="1 2">
    <name type="scientific">Aristophania vespae</name>
    <dbReference type="NCBI Taxonomy" id="2697033"/>
    <lineage>
        <taxon>Bacteria</taxon>
        <taxon>Pseudomonadati</taxon>
        <taxon>Pseudomonadota</taxon>
        <taxon>Alphaproteobacteria</taxon>
        <taxon>Acetobacterales</taxon>
        <taxon>Acetobacteraceae</taxon>
        <taxon>Aristophania</taxon>
    </lineage>
</organism>
<dbReference type="EMBL" id="CP047652">
    <property type="protein sequence ID" value="QHI95206.1"/>
    <property type="molecule type" value="Genomic_DNA"/>
</dbReference>
<name>A0A6P1N9W3_9PROT</name>
<evidence type="ECO:0000313" key="1">
    <source>
        <dbReference type="EMBL" id="QHI95206.1"/>
    </source>
</evidence>
<reference evidence="1 2" key="1">
    <citation type="submission" date="2020-01" db="EMBL/GenBank/DDBJ databases">
        <title>Genome sequencing of strain KACC 21507.</title>
        <authorList>
            <person name="Heo J."/>
            <person name="Kim S.-J."/>
            <person name="Kim J.-S."/>
            <person name="Hong S.-B."/>
            <person name="Kwon S.-W."/>
        </authorList>
    </citation>
    <scope>NUCLEOTIDE SEQUENCE [LARGE SCALE GENOMIC DNA]</scope>
    <source>
        <strain evidence="1 2">KACC 21507</strain>
    </source>
</reference>
<dbReference type="Proteomes" id="UP000463975">
    <property type="component" value="Chromosome"/>
</dbReference>
<dbReference type="AlphaFoldDB" id="A0A6P1N9W3"/>
<protein>
    <submittedName>
        <fullName evidence="1">Uncharacterized protein</fullName>
    </submittedName>
</protein>
<dbReference type="KEGG" id="bomb:GT348_01940"/>
<gene>
    <name evidence="1" type="ORF">GT348_01940</name>
</gene>
<sequence>MAKCTDSTSSWNKSSIAQALETPDLGNKILGLLQWVRNEITEYQDNPQIDIDDLKLLENAILHITEKFEKNLPKSVPDPQEDLDIFQSESFITINNFSFSTF</sequence>
<evidence type="ECO:0000313" key="2">
    <source>
        <dbReference type="Proteomes" id="UP000463975"/>
    </source>
</evidence>
<accession>A0A6P1N9W3</accession>